<keyword evidence="4 11" id="KW-0812">Transmembrane</keyword>
<dbReference type="AlphaFoldDB" id="A0A1G7B3Z3"/>
<dbReference type="Gene3D" id="6.10.140.1330">
    <property type="match status" value="1"/>
</dbReference>
<feature type="transmembrane region" description="Helical" evidence="11">
    <location>
        <begin position="285"/>
        <end position="306"/>
    </location>
</feature>
<dbReference type="PANTHER" id="PTHR10110:SF86">
    <property type="entry name" value="SODIUM_HYDROGEN EXCHANGER 7"/>
    <property type="match status" value="1"/>
</dbReference>
<sequence>MVIDILLMSGFLLASIAFVQAASLRWAVSESVLLAAWGFALGGIYLVSGEAWPTLAASVVSPALAPQLPPEAYLWIFLPPLLFQAALSVNVREMLGDAAPILLLAIVAVFVATGVVGGAIRLTGLGPLADGLLLGAMIATTDPSAVLAVFREVGAPERLVRLVEGESLLNDAAAIAIAGVLIAALTGDAANVSVTAALRSLGVALGGGLAVGALAGRVFAWLIPALGGEGKAEVSLSFALPYPLYLFADQTLHVSGVVAVVAAGLVISGLGRTRLSPVNWQHLQLIWEQIAAMAGAAIFLLAAMRIPRTLSDAHWVDLIALAVVVAAALAARLVVVFGMLPLLSRLRLTEPVSAAYKLVIAWGGLRGAVTLVLALGLAQDTALPESTRRFVAILATGFVLVSLIVNGTSLKLLIRRLHLDLLSPQEQALQQKAVQLSSIGVSERVHRAARTFHIPEAIADQACNTFRHSIDIGATAFDIEAALSDRERLVIGLVTLAAKERDLIPQYGSGLITIRNLDAMMRNADAMIEEARAGGRIGYQRAAAKILADTPGLRVARFVYRWLGIRQPYGDALADRFELLMCRRVVLHQLIVFNDGSLTPLLGERLAKLLKAILRARIEKAERGLAEVRQCFGHAADVLERRMLLLYALREGRERVAAMYEDRSISKEVYDSIRRELDVAWKLAVPRAHPDIVPTEDEARAIHARVDAASAADAERGAAPPAPAEPAATQESAAAAEQKPLP</sequence>
<dbReference type="OrthoDB" id="9809206at2"/>
<evidence type="ECO:0000256" key="6">
    <source>
        <dbReference type="ARBA" id="ARBA00023053"/>
    </source>
</evidence>
<evidence type="ECO:0000256" key="5">
    <source>
        <dbReference type="ARBA" id="ARBA00022989"/>
    </source>
</evidence>
<dbReference type="Proteomes" id="UP000198908">
    <property type="component" value="Unassembled WGS sequence"/>
</dbReference>
<dbReference type="GO" id="GO:0015386">
    <property type="term" value="F:potassium:proton antiporter activity"/>
    <property type="evidence" value="ECO:0007669"/>
    <property type="project" value="TreeGrafter"/>
</dbReference>
<feature type="domain" description="Cation/H+ exchanger transmembrane" evidence="12">
    <location>
        <begin position="18"/>
        <end position="414"/>
    </location>
</feature>
<accession>A0A1G7B3Z3</accession>
<feature type="transmembrane region" description="Helical" evidence="11">
    <location>
        <begin position="252"/>
        <end position="273"/>
    </location>
</feature>
<gene>
    <name evidence="13" type="ORF">SAMN05421548_13738</name>
</gene>
<dbReference type="GO" id="GO:0005886">
    <property type="term" value="C:plasma membrane"/>
    <property type="evidence" value="ECO:0007669"/>
    <property type="project" value="UniProtKB-SubCell"/>
</dbReference>
<feature type="transmembrane region" description="Helical" evidence="11">
    <location>
        <begin position="101"/>
        <end position="120"/>
    </location>
</feature>
<keyword evidence="8 11" id="KW-0472">Membrane</keyword>
<dbReference type="Pfam" id="PF00999">
    <property type="entry name" value="Na_H_Exchanger"/>
    <property type="match status" value="1"/>
</dbReference>
<feature type="transmembrane region" description="Helical" evidence="11">
    <location>
        <begin position="390"/>
        <end position="414"/>
    </location>
</feature>
<dbReference type="InterPro" id="IPR018422">
    <property type="entry name" value="Cation/H_exchanger_CPA1"/>
</dbReference>
<dbReference type="EMBL" id="FMYQ01000037">
    <property type="protein sequence ID" value="SDE21751.1"/>
    <property type="molecule type" value="Genomic_DNA"/>
</dbReference>
<evidence type="ECO:0000256" key="2">
    <source>
        <dbReference type="ARBA" id="ARBA00022448"/>
    </source>
</evidence>
<evidence type="ECO:0000313" key="13">
    <source>
        <dbReference type="EMBL" id="SDE21751.1"/>
    </source>
</evidence>
<organism evidence="13 14">
    <name type="scientific">Paraburkholderia lycopersici</name>
    <dbReference type="NCBI Taxonomy" id="416944"/>
    <lineage>
        <taxon>Bacteria</taxon>
        <taxon>Pseudomonadati</taxon>
        <taxon>Pseudomonadota</taxon>
        <taxon>Betaproteobacteria</taxon>
        <taxon>Burkholderiales</taxon>
        <taxon>Burkholderiaceae</taxon>
        <taxon>Paraburkholderia</taxon>
    </lineage>
</organism>
<evidence type="ECO:0000256" key="8">
    <source>
        <dbReference type="ARBA" id="ARBA00023136"/>
    </source>
</evidence>
<feature type="transmembrane region" description="Helical" evidence="11">
    <location>
        <begin position="355"/>
        <end position="378"/>
    </location>
</feature>
<evidence type="ECO:0000256" key="7">
    <source>
        <dbReference type="ARBA" id="ARBA00023065"/>
    </source>
</evidence>
<keyword evidence="14" id="KW-1185">Reference proteome</keyword>
<evidence type="ECO:0000256" key="9">
    <source>
        <dbReference type="ARBA" id="ARBA00023201"/>
    </source>
</evidence>
<evidence type="ECO:0000256" key="11">
    <source>
        <dbReference type="SAM" id="Phobius"/>
    </source>
</evidence>
<dbReference type="RefSeq" id="WP_092004908.1">
    <property type="nucleotide sequence ID" value="NZ_FMYQ01000037.1"/>
</dbReference>
<keyword evidence="6" id="KW-0915">Sodium</keyword>
<dbReference type="GO" id="GO:0051453">
    <property type="term" value="P:regulation of intracellular pH"/>
    <property type="evidence" value="ECO:0007669"/>
    <property type="project" value="TreeGrafter"/>
</dbReference>
<keyword evidence="2" id="KW-0813">Transport</keyword>
<feature type="compositionally biased region" description="Low complexity" evidence="10">
    <location>
        <begin position="725"/>
        <end position="742"/>
    </location>
</feature>
<dbReference type="PANTHER" id="PTHR10110">
    <property type="entry name" value="SODIUM/HYDROGEN EXCHANGER"/>
    <property type="match status" value="1"/>
</dbReference>
<dbReference type="InterPro" id="IPR006153">
    <property type="entry name" value="Cation/H_exchanger_TM"/>
</dbReference>
<dbReference type="STRING" id="416944.SAMN05421548_13738"/>
<evidence type="ECO:0000256" key="3">
    <source>
        <dbReference type="ARBA" id="ARBA00022475"/>
    </source>
</evidence>
<dbReference type="GO" id="GO:0098719">
    <property type="term" value="P:sodium ion import across plasma membrane"/>
    <property type="evidence" value="ECO:0007669"/>
    <property type="project" value="TreeGrafter"/>
</dbReference>
<proteinExistence type="predicted"/>
<name>A0A1G7B3Z3_9BURK</name>
<keyword evidence="9" id="KW-0739">Sodium transport</keyword>
<feature type="transmembrane region" description="Helical" evidence="11">
    <location>
        <begin position="201"/>
        <end position="223"/>
    </location>
</feature>
<keyword evidence="7" id="KW-0406">Ion transport</keyword>
<feature type="transmembrane region" description="Helical" evidence="11">
    <location>
        <begin position="318"/>
        <end position="343"/>
    </location>
</feature>
<evidence type="ECO:0000313" key="14">
    <source>
        <dbReference type="Proteomes" id="UP000198908"/>
    </source>
</evidence>
<keyword evidence="5 11" id="KW-1133">Transmembrane helix</keyword>
<dbReference type="GO" id="GO:0015385">
    <property type="term" value="F:sodium:proton antiporter activity"/>
    <property type="evidence" value="ECO:0007669"/>
    <property type="project" value="InterPro"/>
</dbReference>
<evidence type="ECO:0000256" key="4">
    <source>
        <dbReference type="ARBA" id="ARBA00022692"/>
    </source>
</evidence>
<evidence type="ECO:0000259" key="12">
    <source>
        <dbReference type="Pfam" id="PF00999"/>
    </source>
</evidence>
<feature type="transmembrane region" description="Helical" evidence="11">
    <location>
        <begin position="173"/>
        <end position="194"/>
    </location>
</feature>
<feature type="region of interest" description="Disordered" evidence="10">
    <location>
        <begin position="705"/>
        <end position="742"/>
    </location>
</feature>
<reference evidence="14" key="1">
    <citation type="submission" date="2016-09" db="EMBL/GenBank/DDBJ databases">
        <authorList>
            <person name="Varghese N."/>
            <person name="Submissions S."/>
        </authorList>
    </citation>
    <scope>NUCLEOTIDE SEQUENCE [LARGE SCALE GENOMIC DNA]</scope>
    <source>
        <strain evidence="14">TNe-862</strain>
    </source>
</reference>
<feature type="transmembrane region" description="Helical" evidence="11">
    <location>
        <begin position="37"/>
        <end position="60"/>
    </location>
</feature>
<keyword evidence="3" id="KW-1003">Cell membrane</keyword>
<evidence type="ECO:0000256" key="1">
    <source>
        <dbReference type="ARBA" id="ARBA00004651"/>
    </source>
</evidence>
<evidence type="ECO:0000256" key="10">
    <source>
        <dbReference type="SAM" id="MobiDB-lite"/>
    </source>
</evidence>
<feature type="transmembrane region" description="Helical" evidence="11">
    <location>
        <begin position="72"/>
        <end position="89"/>
    </location>
</feature>
<comment type="subcellular location">
    <subcellularLocation>
        <location evidence="1">Cell membrane</location>
        <topology evidence="1">Multi-pass membrane protein</topology>
    </subcellularLocation>
</comment>
<protein>
    <submittedName>
        <fullName evidence="13">Monovalent cation:H+ antiporter, CPA1 family</fullName>
    </submittedName>
</protein>